<dbReference type="PANTHER" id="PTHR12207:SF8">
    <property type="entry name" value="V-SET AND TRANSMEMBRANE DOMAIN-CONTAINING PROTEIN 4"/>
    <property type="match status" value="1"/>
</dbReference>
<feature type="compositionally biased region" description="Basic residues" evidence="4">
    <location>
        <begin position="258"/>
        <end position="267"/>
    </location>
</feature>
<evidence type="ECO:0000256" key="5">
    <source>
        <dbReference type="SAM" id="Phobius"/>
    </source>
</evidence>
<feature type="domain" description="Ig-like" evidence="7">
    <location>
        <begin position="23"/>
        <end position="149"/>
    </location>
</feature>
<dbReference type="GO" id="GO:0016020">
    <property type="term" value="C:membrane"/>
    <property type="evidence" value="ECO:0007669"/>
    <property type="project" value="TreeGrafter"/>
</dbReference>
<feature type="region of interest" description="Disordered" evidence="4">
    <location>
        <begin position="220"/>
        <end position="273"/>
    </location>
</feature>
<comment type="caution">
    <text evidence="8">The sequence shown here is derived from an EMBL/GenBank/DDBJ whole genome shotgun (WGS) entry which is preliminary data.</text>
</comment>
<feature type="signal peptide" evidence="6">
    <location>
        <begin position="1"/>
        <end position="22"/>
    </location>
</feature>
<dbReference type="Pfam" id="PF07686">
    <property type="entry name" value="V-set"/>
    <property type="match status" value="1"/>
</dbReference>
<dbReference type="InterPro" id="IPR013106">
    <property type="entry name" value="Ig_V-set"/>
</dbReference>
<evidence type="ECO:0000256" key="3">
    <source>
        <dbReference type="ARBA" id="ARBA00023319"/>
    </source>
</evidence>
<dbReference type="PROSITE" id="PS50835">
    <property type="entry name" value="IG_LIKE"/>
    <property type="match status" value="1"/>
</dbReference>
<reference evidence="8 9" key="1">
    <citation type="submission" date="2021-07" db="EMBL/GenBank/DDBJ databases">
        <authorList>
            <person name="Imarazene B."/>
            <person name="Zahm M."/>
            <person name="Klopp C."/>
            <person name="Cabau C."/>
            <person name="Beille S."/>
            <person name="Jouanno E."/>
            <person name="Castinel A."/>
            <person name="Lluch J."/>
            <person name="Gil L."/>
            <person name="Kuchtly C."/>
            <person name="Lopez Roques C."/>
            <person name="Donnadieu C."/>
            <person name="Parrinello H."/>
            <person name="Journot L."/>
            <person name="Du K."/>
            <person name="Schartl M."/>
            <person name="Retaux S."/>
            <person name="Guiguen Y."/>
        </authorList>
    </citation>
    <scope>NUCLEOTIDE SEQUENCE [LARGE SCALE GENOMIC DNA]</scope>
    <source>
        <strain evidence="8">Pach_M1</strain>
        <tissue evidence="8">Testis</tissue>
    </source>
</reference>
<dbReference type="PANTHER" id="PTHR12207">
    <property type="entry name" value="V-SET AND TRANSMEMBRANE DOMAIN-CONTAINING PROTEIN"/>
    <property type="match status" value="1"/>
</dbReference>
<dbReference type="SUPFAM" id="SSF48726">
    <property type="entry name" value="Immunoglobulin"/>
    <property type="match status" value="1"/>
</dbReference>
<keyword evidence="5 8" id="KW-0812">Transmembrane</keyword>
<evidence type="ECO:0000259" key="7">
    <source>
        <dbReference type="PROSITE" id="PS50835"/>
    </source>
</evidence>
<dbReference type="InterPro" id="IPR051102">
    <property type="entry name" value="IgSF_V-set/TM_domain"/>
</dbReference>
<dbReference type="InterPro" id="IPR007110">
    <property type="entry name" value="Ig-like_dom"/>
</dbReference>
<dbReference type="SMART" id="SM00409">
    <property type="entry name" value="IG"/>
    <property type="match status" value="1"/>
</dbReference>
<dbReference type="AlphaFoldDB" id="A0A8T2LSW1"/>
<sequence>MKLSCVLIVLLTKAFIEELAEALNVSVTPGPVSMCMEEENITLSCLVSQRKRTSSVLVLRWLYFPTPEDERLVVKMNFKKAKFYGNYSKSFGRPKFHMWEEMEGQVYSLLILNVSREDRGNYTCKVQEIRKQRDKWRASSNGTGSMELRVHYITASESTDDIWRLFQDLYLCAVFICSLGLLCMLIFAVFITCQHIQRKQRLKASFYLVKCSESSSGETVTSVASSEASSPGMHRKEKRHKTSPKYITAPPPQIPRKAPNKPRRTKLLKAQPKRAYTPRVADDSLTYAELELVKPLPEAKASSSGGSVTAQLDPNANGTGTVYAQILFVEKQV</sequence>
<accession>A0A8T2LSW1</accession>
<gene>
    <name evidence="8" type="primary">VSTM4</name>
    <name evidence="8" type="ORF">AMEX_G9841</name>
</gene>
<dbReference type="EMBL" id="JAICCE010000007">
    <property type="protein sequence ID" value="KAG9275338.1"/>
    <property type="molecule type" value="Genomic_DNA"/>
</dbReference>
<keyword evidence="5" id="KW-0472">Membrane</keyword>
<evidence type="ECO:0000313" key="9">
    <source>
        <dbReference type="Proteomes" id="UP000752171"/>
    </source>
</evidence>
<dbReference type="InterPro" id="IPR003599">
    <property type="entry name" value="Ig_sub"/>
</dbReference>
<dbReference type="Proteomes" id="UP000752171">
    <property type="component" value="Unassembled WGS sequence"/>
</dbReference>
<protein>
    <submittedName>
        <fullName evidence="8">V-set and transmembrane domain-containing protein 4 isoform X2</fullName>
    </submittedName>
</protein>
<name>A0A8T2LSW1_ASTMX</name>
<feature type="compositionally biased region" description="Low complexity" evidence="4">
    <location>
        <begin position="220"/>
        <end position="230"/>
    </location>
</feature>
<keyword evidence="3" id="KW-0393">Immunoglobulin domain</keyword>
<feature type="compositionally biased region" description="Basic residues" evidence="4">
    <location>
        <begin position="233"/>
        <end position="243"/>
    </location>
</feature>
<feature type="transmembrane region" description="Helical" evidence="5">
    <location>
        <begin position="168"/>
        <end position="193"/>
    </location>
</feature>
<proteinExistence type="predicted"/>
<dbReference type="InterPro" id="IPR013783">
    <property type="entry name" value="Ig-like_fold"/>
</dbReference>
<keyword evidence="2" id="KW-1015">Disulfide bond</keyword>
<dbReference type="InterPro" id="IPR036179">
    <property type="entry name" value="Ig-like_dom_sf"/>
</dbReference>
<evidence type="ECO:0000256" key="2">
    <source>
        <dbReference type="ARBA" id="ARBA00023157"/>
    </source>
</evidence>
<organism evidence="8 9">
    <name type="scientific">Astyanax mexicanus</name>
    <name type="common">Blind cave fish</name>
    <name type="synonym">Astyanax fasciatus mexicanus</name>
    <dbReference type="NCBI Taxonomy" id="7994"/>
    <lineage>
        <taxon>Eukaryota</taxon>
        <taxon>Metazoa</taxon>
        <taxon>Chordata</taxon>
        <taxon>Craniata</taxon>
        <taxon>Vertebrata</taxon>
        <taxon>Euteleostomi</taxon>
        <taxon>Actinopterygii</taxon>
        <taxon>Neopterygii</taxon>
        <taxon>Teleostei</taxon>
        <taxon>Ostariophysi</taxon>
        <taxon>Characiformes</taxon>
        <taxon>Characoidei</taxon>
        <taxon>Acestrorhamphidae</taxon>
        <taxon>Acestrorhamphinae</taxon>
        <taxon>Astyanax</taxon>
    </lineage>
</organism>
<dbReference type="FunFam" id="2.60.40.10:FF:001953">
    <property type="entry name" value="V-set and transmembrane domain containing 4b"/>
    <property type="match status" value="1"/>
</dbReference>
<evidence type="ECO:0000256" key="4">
    <source>
        <dbReference type="SAM" id="MobiDB-lite"/>
    </source>
</evidence>
<feature type="chain" id="PRO_5035733959" evidence="6">
    <location>
        <begin position="23"/>
        <end position="333"/>
    </location>
</feature>
<dbReference type="Gene3D" id="2.60.40.10">
    <property type="entry name" value="Immunoglobulins"/>
    <property type="match status" value="1"/>
</dbReference>
<keyword evidence="1 6" id="KW-0732">Signal</keyword>
<keyword evidence="5" id="KW-1133">Transmembrane helix</keyword>
<evidence type="ECO:0000256" key="6">
    <source>
        <dbReference type="SAM" id="SignalP"/>
    </source>
</evidence>
<evidence type="ECO:0000313" key="8">
    <source>
        <dbReference type="EMBL" id="KAG9275338.1"/>
    </source>
</evidence>
<evidence type="ECO:0000256" key="1">
    <source>
        <dbReference type="ARBA" id="ARBA00022729"/>
    </source>
</evidence>